<reference evidence="2" key="1">
    <citation type="submission" date="2025-08" db="UniProtKB">
        <authorList>
            <consortium name="RefSeq"/>
        </authorList>
    </citation>
    <scope>IDENTIFICATION</scope>
    <source>
        <tissue evidence="2">Whole insect</tissue>
    </source>
</reference>
<dbReference type="PANTHER" id="PTHR33939:SF1">
    <property type="entry name" value="DUF4371 DOMAIN-CONTAINING PROTEIN"/>
    <property type="match status" value="1"/>
</dbReference>
<dbReference type="InterPro" id="IPR036397">
    <property type="entry name" value="RNaseH_sf"/>
</dbReference>
<protein>
    <submittedName>
        <fullName evidence="2">Uncharacterized protein LOC114335735</fullName>
    </submittedName>
</protein>
<dbReference type="InParanoid" id="A0A6P7GAH3"/>
<accession>A0A6P7GAH3</accession>
<name>A0A6P7GAH3_DIAVI</name>
<dbReference type="Gene3D" id="3.30.420.10">
    <property type="entry name" value="Ribonuclease H-like superfamily/Ribonuclease H"/>
    <property type="match status" value="1"/>
</dbReference>
<proteinExistence type="predicted"/>
<dbReference type="InterPro" id="IPR038717">
    <property type="entry name" value="Tc1-like_DDE_dom"/>
</dbReference>
<evidence type="ECO:0000259" key="1">
    <source>
        <dbReference type="Pfam" id="PF13358"/>
    </source>
</evidence>
<dbReference type="PANTHER" id="PTHR33939">
    <property type="entry name" value="PROTEIN CBG22215"/>
    <property type="match status" value="1"/>
</dbReference>
<evidence type="ECO:0000313" key="2">
    <source>
        <dbReference type="RefSeq" id="XP_028141823.1"/>
    </source>
</evidence>
<dbReference type="AlphaFoldDB" id="A0A6P7GAH3"/>
<dbReference type="Pfam" id="PF13358">
    <property type="entry name" value="DDE_3"/>
    <property type="match status" value="1"/>
</dbReference>
<gene>
    <name evidence="2" type="primary">LOC114335735</name>
</gene>
<dbReference type="RefSeq" id="XP_028141823.1">
    <property type="nucleotide sequence ID" value="XM_028286022.1"/>
</dbReference>
<feature type="domain" description="Tc1-like transposase DDE" evidence="1">
    <location>
        <begin position="93"/>
        <end position="268"/>
    </location>
</feature>
<organism evidence="2">
    <name type="scientific">Diabrotica virgifera virgifera</name>
    <name type="common">western corn rootworm</name>
    <dbReference type="NCBI Taxonomy" id="50390"/>
    <lineage>
        <taxon>Eukaryota</taxon>
        <taxon>Metazoa</taxon>
        <taxon>Ecdysozoa</taxon>
        <taxon>Arthropoda</taxon>
        <taxon>Hexapoda</taxon>
        <taxon>Insecta</taxon>
        <taxon>Pterygota</taxon>
        <taxon>Neoptera</taxon>
        <taxon>Endopterygota</taxon>
        <taxon>Coleoptera</taxon>
        <taxon>Polyphaga</taxon>
        <taxon>Cucujiformia</taxon>
        <taxon>Chrysomeloidea</taxon>
        <taxon>Chrysomelidae</taxon>
        <taxon>Galerucinae</taxon>
        <taxon>Diabroticina</taxon>
        <taxon>Diabroticites</taxon>
        <taxon>Diabrotica</taxon>
    </lineage>
</organism>
<dbReference type="GO" id="GO:0003676">
    <property type="term" value="F:nucleic acid binding"/>
    <property type="evidence" value="ECO:0007669"/>
    <property type="project" value="InterPro"/>
</dbReference>
<sequence length="285" mass="33506">MDEADKDLIRRKVYTIYEEQRIPTLRALKQRLNVDETQISCSLTSLWKILKSMGFQYRIIDKRQVIMESHILQKWRYEYITSIRKFRSENHPIIYLDETWFNTHSTRPKGFADSSGKCKTKAPSNKGQRITILHAGSENGWVPNALWLSAKNIKDSCVDYHEDTTAELFEEWFKNNILSNIPQNRVIVMDNASCHSPQLSKAPNSNNTKLEIQNYMETNDMYFEECYTKQELLEVLKAFSIKKVYVCDTLAEDTVLRLPPYYCMFNPIDQRFPTDGSRQWVARGF</sequence>